<keyword evidence="3" id="KW-1185">Reference proteome</keyword>
<dbReference type="AlphaFoldDB" id="A0A0E0BJA1"/>
<evidence type="ECO:0000256" key="1">
    <source>
        <dbReference type="SAM" id="MobiDB-lite"/>
    </source>
</evidence>
<dbReference type="HOGENOM" id="CLU_1505800_0_0_1"/>
<sequence>MASFDEDAGSSYKLTIDTAGGVIIVVVSEMEVGPGCTCIVIIVERLVSEPADRATLRRRRAPCLRTGRPGCACVIIVEPLVSEPAGQAVASSSSSSASSQNRRAGLRLRHRRRAPRLGAGGPGCAASAGGPGCTCIIVVDPLVSEPAGRAVPASSSSAPPARSPATAPMPIATLPTTTSPSPTLAAAATDLLPPCRSSR</sequence>
<evidence type="ECO:0000313" key="2">
    <source>
        <dbReference type="EnsemblPlants" id="OGLUM11G13760.1"/>
    </source>
</evidence>
<dbReference type="EnsemblPlants" id="OGLUM11G13760.1">
    <property type="protein sequence ID" value="OGLUM11G13760.1"/>
    <property type="gene ID" value="OGLUM11G13760"/>
</dbReference>
<reference evidence="2" key="1">
    <citation type="submission" date="2015-04" db="UniProtKB">
        <authorList>
            <consortium name="EnsemblPlants"/>
        </authorList>
    </citation>
    <scope>IDENTIFICATION</scope>
</reference>
<evidence type="ECO:0000313" key="3">
    <source>
        <dbReference type="Proteomes" id="UP000026961"/>
    </source>
</evidence>
<name>A0A0E0BJA1_9ORYZ</name>
<protein>
    <submittedName>
        <fullName evidence="2">Uncharacterized protein</fullName>
    </submittedName>
</protein>
<feature type="region of interest" description="Disordered" evidence="1">
    <location>
        <begin position="88"/>
        <end position="128"/>
    </location>
</feature>
<feature type="compositionally biased region" description="Basic residues" evidence="1">
    <location>
        <begin position="104"/>
        <end position="115"/>
    </location>
</feature>
<dbReference type="Gramene" id="OGLUM11G13760.1">
    <property type="protein sequence ID" value="OGLUM11G13760.1"/>
    <property type="gene ID" value="OGLUM11G13760"/>
</dbReference>
<reference evidence="2" key="2">
    <citation type="submission" date="2018-05" db="EMBL/GenBank/DDBJ databases">
        <title>OgluRS3 (Oryza glumaepatula Reference Sequence Version 3).</title>
        <authorList>
            <person name="Zhang J."/>
            <person name="Kudrna D."/>
            <person name="Lee S."/>
            <person name="Talag J."/>
            <person name="Welchert J."/>
            <person name="Wing R.A."/>
        </authorList>
    </citation>
    <scope>NUCLEOTIDE SEQUENCE [LARGE SCALE GENOMIC DNA]</scope>
</reference>
<accession>A0A0E0BJA1</accession>
<proteinExistence type="predicted"/>
<feature type="compositionally biased region" description="Low complexity" evidence="1">
    <location>
        <begin position="90"/>
        <end position="103"/>
    </location>
</feature>
<dbReference type="Proteomes" id="UP000026961">
    <property type="component" value="Chromosome 11"/>
</dbReference>
<feature type="region of interest" description="Disordered" evidence="1">
    <location>
        <begin position="147"/>
        <end position="199"/>
    </location>
</feature>
<organism evidence="2">
    <name type="scientific">Oryza glumipatula</name>
    <dbReference type="NCBI Taxonomy" id="40148"/>
    <lineage>
        <taxon>Eukaryota</taxon>
        <taxon>Viridiplantae</taxon>
        <taxon>Streptophyta</taxon>
        <taxon>Embryophyta</taxon>
        <taxon>Tracheophyta</taxon>
        <taxon>Spermatophyta</taxon>
        <taxon>Magnoliopsida</taxon>
        <taxon>Liliopsida</taxon>
        <taxon>Poales</taxon>
        <taxon>Poaceae</taxon>
        <taxon>BOP clade</taxon>
        <taxon>Oryzoideae</taxon>
        <taxon>Oryzeae</taxon>
        <taxon>Oryzinae</taxon>
        <taxon>Oryza</taxon>
    </lineage>
</organism>